<comment type="subcellular location">
    <subcellularLocation>
        <location evidence="2">Nucleus</location>
    </subcellularLocation>
</comment>
<evidence type="ECO:0000256" key="14">
    <source>
        <dbReference type="ARBA" id="ARBA00034003"/>
    </source>
</evidence>
<evidence type="ECO:0000313" key="21">
    <source>
        <dbReference type="Proteomes" id="UP000594638"/>
    </source>
</evidence>
<keyword evidence="11 15" id="KW-0233">DNA recombination</keyword>
<dbReference type="EMBL" id="CACTIH010001932">
    <property type="protein sequence ID" value="CAA2969133.1"/>
    <property type="molecule type" value="Genomic_DNA"/>
</dbReference>
<dbReference type="InterPro" id="IPR012309">
    <property type="entry name" value="DNA_ligase_ATP-dep_C"/>
</dbReference>
<evidence type="ECO:0000256" key="6">
    <source>
        <dbReference type="ARBA" id="ARBA00022737"/>
    </source>
</evidence>
<comment type="caution">
    <text evidence="20">The sequence shown here is derived from an EMBL/GenBank/DDBJ whole genome shotgun (WGS) entry which is preliminary data.</text>
</comment>
<dbReference type="NCBIfam" id="TIGR00574">
    <property type="entry name" value="dnl1"/>
    <property type="match status" value="1"/>
</dbReference>
<dbReference type="GO" id="GO:0006297">
    <property type="term" value="P:nucleotide-excision repair, DNA gap filling"/>
    <property type="evidence" value="ECO:0007669"/>
    <property type="project" value="TreeGrafter"/>
</dbReference>
<dbReference type="SUPFAM" id="SSF52113">
    <property type="entry name" value="BRCT domain"/>
    <property type="match status" value="2"/>
</dbReference>
<dbReference type="InterPro" id="IPR012310">
    <property type="entry name" value="DNA_ligase_ATP-dep_cent"/>
</dbReference>
<evidence type="ECO:0000256" key="3">
    <source>
        <dbReference type="ARBA" id="ARBA00007572"/>
    </source>
</evidence>
<dbReference type="PROSITE" id="PS50160">
    <property type="entry name" value="DNA_LIGASE_A3"/>
    <property type="match status" value="1"/>
</dbReference>
<organism evidence="20 21">
    <name type="scientific">Olea europaea subsp. europaea</name>
    <dbReference type="NCBI Taxonomy" id="158383"/>
    <lineage>
        <taxon>Eukaryota</taxon>
        <taxon>Viridiplantae</taxon>
        <taxon>Streptophyta</taxon>
        <taxon>Embryophyta</taxon>
        <taxon>Tracheophyta</taxon>
        <taxon>Spermatophyta</taxon>
        <taxon>Magnoliopsida</taxon>
        <taxon>eudicotyledons</taxon>
        <taxon>Gunneridae</taxon>
        <taxon>Pentapetalae</taxon>
        <taxon>asterids</taxon>
        <taxon>lamiids</taxon>
        <taxon>Lamiales</taxon>
        <taxon>Oleaceae</taxon>
        <taxon>Oleeae</taxon>
        <taxon>Olea</taxon>
    </lineage>
</organism>
<keyword evidence="21" id="KW-1185">Reference proteome</keyword>
<evidence type="ECO:0000256" key="16">
    <source>
        <dbReference type="RuleBase" id="RU004196"/>
    </source>
</evidence>
<keyword evidence="9 15" id="KW-0067">ATP-binding</keyword>
<keyword evidence="12 15" id="KW-0234">DNA repair</keyword>
<dbReference type="PROSITE" id="PS00697">
    <property type="entry name" value="DNA_LIGASE_A1"/>
    <property type="match status" value="1"/>
</dbReference>
<protein>
    <recommendedName>
        <fullName evidence="15">DNA ligase</fullName>
        <ecNumber evidence="15">6.5.1.1</ecNumber>
    </recommendedName>
</protein>
<dbReference type="GO" id="GO:0003910">
    <property type="term" value="F:DNA ligase (ATP) activity"/>
    <property type="evidence" value="ECO:0007669"/>
    <property type="project" value="UniProtKB-EC"/>
</dbReference>
<dbReference type="Gene3D" id="3.30.470.30">
    <property type="entry name" value="DNA ligase/mRNA capping enzyme"/>
    <property type="match status" value="1"/>
</dbReference>
<evidence type="ECO:0000256" key="7">
    <source>
        <dbReference type="ARBA" id="ARBA00022741"/>
    </source>
</evidence>
<dbReference type="AlphaFoldDB" id="A0A8S0QTT2"/>
<dbReference type="SMART" id="SM00292">
    <property type="entry name" value="BRCT"/>
    <property type="match status" value="1"/>
</dbReference>
<evidence type="ECO:0000256" key="17">
    <source>
        <dbReference type="SAM" id="MobiDB-lite"/>
    </source>
</evidence>
<feature type="region of interest" description="Disordered" evidence="17">
    <location>
        <begin position="1099"/>
        <end position="1118"/>
    </location>
</feature>
<dbReference type="FunFam" id="1.10.3260.10:FF:000005">
    <property type="entry name" value="DNA ligase"/>
    <property type="match status" value="1"/>
</dbReference>
<keyword evidence="13" id="KW-0539">Nucleus</keyword>
<feature type="region of interest" description="Disordered" evidence="17">
    <location>
        <begin position="1189"/>
        <end position="1250"/>
    </location>
</feature>
<comment type="catalytic activity">
    <reaction evidence="14 15">
        <text>ATP + (deoxyribonucleotide)n-3'-hydroxyl + 5'-phospho-(deoxyribonucleotide)m = (deoxyribonucleotide)n+m + AMP + diphosphate.</text>
        <dbReference type="EC" id="6.5.1.1"/>
    </reaction>
</comment>
<dbReference type="PANTHER" id="PTHR45997">
    <property type="entry name" value="DNA LIGASE 4"/>
    <property type="match status" value="1"/>
</dbReference>
<dbReference type="Gene3D" id="1.10.3260.10">
    <property type="entry name" value="DNA ligase, ATP-dependent, N-terminal domain"/>
    <property type="match status" value="1"/>
</dbReference>
<evidence type="ECO:0000256" key="11">
    <source>
        <dbReference type="ARBA" id="ARBA00023172"/>
    </source>
</evidence>
<evidence type="ECO:0000256" key="2">
    <source>
        <dbReference type="ARBA" id="ARBA00004123"/>
    </source>
</evidence>
<dbReference type="GO" id="GO:0006310">
    <property type="term" value="P:DNA recombination"/>
    <property type="evidence" value="ECO:0007669"/>
    <property type="project" value="UniProtKB-KW"/>
</dbReference>
<dbReference type="InterPro" id="IPR012340">
    <property type="entry name" value="NA-bd_OB-fold"/>
</dbReference>
<dbReference type="GO" id="GO:0032807">
    <property type="term" value="C:DNA ligase IV complex"/>
    <property type="evidence" value="ECO:0007669"/>
    <property type="project" value="TreeGrafter"/>
</dbReference>
<dbReference type="Pfam" id="PF01068">
    <property type="entry name" value="DNA_ligase_A_M"/>
    <property type="match status" value="1"/>
</dbReference>
<evidence type="ECO:0000256" key="10">
    <source>
        <dbReference type="ARBA" id="ARBA00022842"/>
    </source>
</evidence>
<dbReference type="Gramene" id="OE9A106201T1">
    <property type="protein sequence ID" value="OE9A106201C1"/>
    <property type="gene ID" value="OE9A106201"/>
</dbReference>
<dbReference type="Pfam" id="PF04679">
    <property type="entry name" value="DNA_ligase_A_C"/>
    <property type="match status" value="1"/>
</dbReference>
<evidence type="ECO:0000256" key="15">
    <source>
        <dbReference type="RuleBase" id="RU000617"/>
    </source>
</evidence>
<dbReference type="Proteomes" id="UP000594638">
    <property type="component" value="Unassembled WGS sequence"/>
</dbReference>
<dbReference type="GO" id="GO:0046872">
    <property type="term" value="F:metal ion binding"/>
    <property type="evidence" value="ECO:0007669"/>
    <property type="project" value="UniProtKB-KW"/>
</dbReference>
<keyword evidence="7 15" id="KW-0547">Nucleotide-binding</keyword>
<feature type="domain" description="BRCT" evidence="19">
    <location>
        <begin position="867"/>
        <end position="941"/>
    </location>
</feature>
<dbReference type="CDD" id="cd07903">
    <property type="entry name" value="Adenylation_DNA_ligase_IV"/>
    <property type="match status" value="1"/>
</dbReference>
<comment type="cofactor">
    <cofactor evidence="1">
        <name>Mg(2+)</name>
        <dbReference type="ChEBI" id="CHEBI:18420"/>
    </cofactor>
</comment>
<name>A0A8S0QTT2_OLEEU</name>
<comment type="similarity">
    <text evidence="3 16">Belongs to the ATP-dependent DNA ligase family.</text>
</comment>
<gene>
    <name evidence="20" type="ORF">OLEA9_A106201</name>
</gene>
<sequence>MAETKFSVMVSLFEWMQKSKTSTVKRSKFRKFLSTFCRPNNGEDYFATIRLILPGLDRERGSYGLREHVLATCLIDALDMSRDSSDSQKLINWRKGGPNSGAFAGNFSRIALEVLERRQGMTSGGLTIKELNELLDQLASTENRAEKISLLRDLIKKTNAKEMKWIIMIILKDLKLGISEKSIFQEFHPDAEDLFNVTCDLKLVCEKLRDRSQRHKRQDIEVGKPVRPQLALRINNTTAAWKKLHGKEVVVECKFDGDRIQIHKNGTEIHFFSRNFLDHSEYGHGMSDIIIQNILVDRCILDGEMLVWDTSTNRFAEFGSNQEIAKAVKEGLDGDRKLCYVAFDILYVGDTSVIHQSLKERHQLLQKVLKPIPGRLEILVPNGGLNSHRPAGEPCWSLIARNVDDIEKFFKETIENRDEGIVLKDLSSKWEPSDRSGKWLKLKPEYIRAGSDLDVLIIGGYYGSGRRGGEVIIPLFVCTFSYLSFSCSFKKLFVFLSCLKVAQFLVGLAERPAPNTYPRRFVSFCRVGTGLTDEELNTVVTKLKPYFRKYEYPKKAPPSYYEVTNNSKERPDVWVESPEKSIILSITSDIRTIRSEVFSAPYSLRFPRIDRVRYDKPWHECLDVQSFIELVHSSNGTTQRGSENPTVQDNKLTRTKLLKREKKNVSVVPSHFVQTDVSHVKGETSILSNLTFYFVNVPSSISVDSLHKMVVENGGTFSMNLNNSVTHCIAAESKGLKFQAAKRQGDVIHYSWLFDCCSQKKLLPLHPKYFLFLSNSSKKKLEEDIDEFSDSYYWDVNMADFKQLLSNIDWKEDTKAIVHYKKKYCPEEKWARFHGYCIYFYIPEQFLKNMDWKVLLELAMRRMKIEVSMSGGIVADNLSHSSHVVIMSFPELNVDFDTLLSSFSPTDRHLLHSRRLHVVGSQWLEDCFEKDQKLSEDHYSLKPSGFEETTVVVSNKHELDQEDYQSLDNLEKQVTSPYSDEVGEQGTKNSKKPRVIDLPNRDGKRKRGSPSKTSTNSGRRGAIKPRRTRARYGNKPAKISEIESDKNASSDEPAIEEESELSGANHGNVQKVPLEGRSIVNQPRRTRARIIHKPAKILENESEGASSDEQNIRGNSEVGCTNYGSTEIINRHTPEAKTKEVVKDYESSDKCKKVEPEVAEHGKHETFVDPVQAMLFNMIPSLATKKTDKADPILEEEKPRGTNPVNEAENAKGSPCILEEEKAKSVISELEEGSLPSEGNEKPVKKKKVSYKDAANELLKNW</sequence>
<evidence type="ECO:0000256" key="12">
    <source>
        <dbReference type="ARBA" id="ARBA00023204"/>
    </source>
</evidence>
<evidence type="ECO:0000313" key="20">
    <source>
        <dbReference type="EMBL" id="CAA2969133.1"/>
    </source>
</evidence>
<evidence type="ECO:0000259" key="19">
    <source>
        <dbReference type="PROSITE" id="PS50172"/>
    </source>
</evidence>
<evidence type="ECO:0000256" key="8">
    <source>
        <dbReference type="ARBA" id="ARBA00022763"/>
    </source>
</evidence>
<dbReference type="InterPro" id="IPR016059">
    <property type="entry name" value="DNA_ligase_ATP-dep_CS"/>
</dbReference>
<evidence type="ECO:0000256" key="4">
    <source>
        <dbReference type="ARBA" id="ARBA00022598"/>
    </source>
</evidence>
<dbReference type="InterPro" id="IPR036599">
    <property type="entry name" value="DNA_ligase_N_sf"/>
</dbReference>
<evidence type="ECO:0000256" key="9">
    <source>
        <dbReference type="ARBA" id="ARBA00022840"/>
    </source>
</evidence>
<dbReference type="Pfam" id="PF16589">
    <property type="entry name" value="BRCT_2"/>
    <property type="match status" value="1"/>
</dbReference>
<dbReference type="SUPFAM" id="SSF117018">
    <property type="entry name" value="ATP-dependent DNA ligase DNA-binding domain"/>
    <property type="match status" value="1"/>
</dbReference>
<feature type="domain" description="BRCT" evidence="19">
    <location>
        <begin position="682"/>
        <end position="770"/>
    </location>
</feature>
<dbReference type="GO" id="GO:0003677">
    <property type="term" value="F:DNA binding"/>
    <property type="evidence" value="ECO:0007669"/>
    <property type="project" value="InterPro"/>
</dbReference>
<dbReference type="EC" id="6.5.1.1" evidence="15"/>
<dbReference type="FunFam" id="3.40.50.10190:FF:000072">
    <property type="entry name" value="DNA ligase"/>
    <property type="match status" value="1"/>
</dbReference>
<dbReference type="InterPro" id="IPR001357">
    <property type="entry name" value="BRCT_dom"/>
</dbReference>
<keyword evidence="8 15" id="KW-0227">DNA damage</keyword>
<evidence type="ECO:0000256" key="13">
    <source>
        <dbReference type="ARBA" id="ARBA00023242"/>
    </source>
</evidence>
<feature type="domain" description="ATP-dependent DNA ligase family profile" evidence="18">
    <location>
        <begin position="337"/>
        <end position="480"/>
    </location>
</feature>
<feature type="compositionally biased region" description="Basic and acidic residues" evidence="17">
    <location>
        <begin position="1038"/>
        <end position="1049"/>
    </location>
</feature>
<dbReference type="PANTHER" id="PTHR45997:SF1">
    <property type="entry name" value="DNA LIGASE 4"/>
    <property type="match status" value="1"/>
</dbReference>
<dbReference type="SUPFAM" id="SSF56091">
    <property type="entry name" value="DNA ligase/mRNA capping enzyme, catalytic domain"/>
    <property type="match status" value="1"/>
</dbReference>
<dbReference type="GO" id="GO:0006303">
    <property type="term" value="P:double-strand break repair via nonhomologous end joining"/>
    <property type="evidence" value="ECO:0007669"/>
    <property type="project" value="TreeGrafter"/>
</dbReference>
<feature type="compositionally biased region" description="Basic and acidic residues" evidence="17">
    <location>
        <begin position="1189"/>
        <end position="1200"/>
    </location>
</feature>
<dbReference type="PROSITE" id="PS00333">
    <property type="entry name" value="DNA_LIGASE_A2"/>
    <property type="match status" value="1"/>
</dbReference>
<dbReference type="GO" id="GO:0005524">
    <property type="term" value="F:ATP binding"/>
    <property type="evidence" value="ECO:0007669"/>
    <property type="project" value="UniProtKB-KW"/>
</dbReference>
<keyword evidence="5" id="KW-0479">Metal-binding</keyword>
<dbReference type="SUPFAM" id="SSF50249">
    <property type="entry name" value="Nucleic acid-binding proteins"/>
    <property type="match status" value="1"/>
</dbReference>
<proteinExistence type="inferred from homology"/>
<dbReference type="InterPro" id="IPR012308">
    <property type="entry name" value="DNA_ligase_ATP-dep_N"/>
</dbReference>
<dbReference type="Gene3D" id="2.40.50.140">
    <property type="entry name" value="Nucleic acid-binding proteins"/>
    <property type="match status" value="1"/>
</dbReference>
<dbReference type="Pfam" id="PF04675">
    <property type="entry name" value="DNA_ligase_A_N"/>
    <property type="match status" value="1"/>
</dbReference>
<dbReference type="PROSITE" id="PS50172">
    <property type="entry name" value="BRCT"/>
    <property type="match status" value="2"/>
</dbReference>
<dbReference type="CDD" id="cd17722">
    <property type="entry name" value="BRCT_DNA_ligase_IV_rpt1"/>
    <property type="match status" value="1"/>
</dbReference>
<dbReference type="Gene3D" id="3.40.50.10190">
    <property type="entry name" value="BRCT domain"/>
    <property type="match status" value="2"/>
</dbReference>
<dbReference type="OrthoDB" id="151490at2759"/>
<dbReference type="InterPro" id="IPR044125">
    <property type="entry name" value="Adenylation_DNA_ligase_IV"/>
</dbReference>
<evidence type="ECO:0000259" key="18">
    <source>
        <dbReference type="PROSITE" id="PS50160"/>
    </source>
</evidence>
<accession>A0A8S0QTT2</accession>
<feature type="compositionally biased region" description="Basic residues" evidence="17">
    <location>
        <begin position="1021"/>
        <end position="1032"/>
    </location>
</feature>
<keyword evidence="10" id="KW-0460">Magnesium</keyword>
<evidence type="ECO:0000256" key="1">
    <source>
        <dbReference type="ARBA" id="ARBA00001946"/>
    </source>
</evidence>
<dbReference type="InterPro" id="IPR000977">
    <property type="entry name" value="DNA_ligase_ATP-dep"/>
</dbReference>
<dbReference type="InterPro" id="IPR036420">
    <property type="entry name" value="BRCT_dom_sf"/>
</dbReference>
<dbReference type="InterPro" id="IPR029710">
    <property type="entry name" value="LIG4"/>
</dbReference>
<keyword evidence="4 15" id="KW-0436">Ligase</keyword>
<keyword evidence="6" id="KW-0677">Repeat</keyword>
<feature type="region of interest" description="Disordered" evidence="17">
    <location>
        <begin position="974"/>
        <end position="1068"/>
    </location>
</feature>
<evidence type="ECO:0000256" key="5">
    <source>
        <dbReference type="ARBA" id="ARBA00022723"/>
    </source>
</evidence>
<dbReference type="GO" id="GO:0071897">
    <property type="term" value="P:DNA biosynthetic process"/>
    <property type="evidence" value="ECO:0007669"/>
    <property type="project" value="InterPro"/>
</dbReference>
<reference evidence="20 21" key="1">
    <citation type="submission" date="2019-12" db="EMBL/GenBank/DDBJ databases">
        <authorList>
            <person name="Alioto T."/>
            <person name="Alioto T."/>
            <person name="Gomez Garrido J."/>
        </authorList>
    </citation>
    <scope>NUCLEOTIDE SEQUENCE [LARGE SCALE GENOMIC DNA]</scope>
</reference>
<feature type="compositionally biased region" description="Polar residues" evidence="17">
    <location>
        <begin position="1103"/>
        <end position="1118"/>
    </location>
</feature>